<dbReference type="EMBL" id="QKWP01000283">
    <property type="protein sequence ID" value="RIB23004.1"/>
    <property type="molecule type" value="Genomic_DNA"/>
</dbReference>
<keyword evidence="1" id="KW-0812">Transmembrane</keyword>
<organism evidence="2 3">
    <name type="scientific">Gigaspora rosea</name>
    <dbReference type="NCBI Taxonomy" id="44941"/>
    <lineage>
        <taxon>Eukaryota</taxon>
        <taxon>Fungi</taxon>
        <taxon>Fungi incertae sedis</taxon>
        <taxon>Mucoromycota</taxon>
        <taxon>Glomeromycotina</taxon>
        <taxon>Glomeromycetes</taxon>
        <taxon>Diversisporales</taxon>
        <taxon>Gigasporaceae</taxon>
        <taxon>Gigaspora</taxon>
    </lineage>
</organism>
<protein>
    <submittedName>
        <fullName evidence="2">Uncharacterized protein</fullName>
    </submittedName>
</protein>
<evidence type="ECO:0000313" key="3">
    <source>
        <dbReference type="Proteomes" id="UP000266673"/>
    </source>
</evidence>
<keyword evidence="1" id="KW-0472">Membrane</keyword>
<evidence type="ECO:0000313" key="2">
    <source>
        <dbReference type="EMBL" id="RIB23004.1"/>
    </source>
</evidence>
<keyword evidence="3" id="KW-1185">Reference proteome</keyword>
<reference evidence="2 3" key="1">
    <citation type="submission" date="2018-06" db="EMBL/GenBank/DDBJ databases">
        <title>Comparative genomics reveals the genomic features of Rhizophagus irregularis, R. cerebriforme, R. diaphanum and Gigaspora rosea, and their symbiotic lifestyle signature.</title>
        <authorList>
            <person name="Morin E."/>
            <person name="San Clemente H."/>
            <person name="Chen E.C.H."/>
            <person name="De La Providencia I."/>
            <person name="Hainaut M."/>
            <person name="Kuo A."/>
            <person name="Kohler A."/>
            <person name="Murat C."/>
            <person name="Tang N."/>
            <person name="Roy S."/>
            <person name="Loubradou J."/>
            <person name="Henrissat B."/>
            <person name="Grigoriev I.V."/>
            <person name="Corradi N."/>
            <person name="Roux C."/>
            <person name="Martin F.M."/>
        </authorList>
    </citation>
    <scope>NUCLEOTIDE SEQUENCE [LARGE SCALE GENOMIC DNA]</scope>
    <source>
        <strain evidence="2 3">DAOM 194757</strain>
    </source>
</reference>
<comment type="caution">
    <text evidence="2">The sequence shown here is derived from an EMBL/GenBank/DDBJ whole genome shotgun (WGS) entry which is preliminary data.</text>
</comment>
<feature type="transmembrane region" description="Helical" evidence="1">
    <location>
        <begin position="6"/>
        <end position="31"/>
    </location>
</feature>
<dbReference type="AlphaFoldDB" id="A0A397VKJ8"/>
<accession>A0A397VKJ8</accession>
<gene>
    <name evidence="2" type="ORF">C2G38_2172467</name>
</gene>
<evidence type="ECO:0000256" key="1">
    <source>
        <dbReference type="SAM" id="Phobius"/>
    </source>
</evidence>
<keyword evidence="1" id="KW-1133">Transmembrane helix</keyword>
<proteinExistence type="predicted"/>
<name>A0A397VKJ8_9GLOM</name>
<dbReference type="Proteomes" id="UP000266673">
    <property type="component" value="Unassembled WGS sequence"/>
</dbReference>
<sequence length="49" mass="5709">MSQKYVIIVVVARLVVFSHLLVTTFAIRIALFLNKMLFSEELYQFNTNS</sequence>